<comment type="caution">
    <text evidence="2">The sequence shown here is derived from an EMBL/GenBank/DDBJ whole genome shotgun (WGS) entry which is preliminary data.</text>
</comment>
<dbReference type="PANTHER" id="PTHR43162:SF1">
    <property type="entry name" value="PRESTALK A DIFFERENTIATION PROTEIN A"/>
    <property type="match status" value="1"/>
</dbReference>
<gene>
    <name evidence="2" type="ORF">HGP29_02015</name>
</gene>
<dbReference type="RefSeq" id="WP_168880641.1">
    <property type="nucleotide sequence ID" value="NZ_JABAIL010000001.1"/>
</dbReference>
<sequence>MDIEKQNILITAPRSIISASVMHRAIRSDDFNVFTGQRSVISNKDVTFRTLDFHQAFTYRDALKDIDVVFLCVPDSYSSFDKIHYQNFIKACELSNIKKIVMSSIFNAQKTWYLPIGNVEKMLEESQLNYSIIRSTVFMQNLITYFKSDITKDQKLFVPNYQTKLNWIDALDVAKVILMAASDHQLFKNEIVTITGPQNKNFMEVTAKLTASLPFEIEHSNKLPTSLRGKSWKDKLILFFLPALILISKKVKPTNQFEEITGRPPRTLSEFIMRKLPELMPEKEKTKKLTLL</sequence>
<dbReference type="PANTHER" id="PTHR43162">
    <property type="match status" value="1"/>
</dbReference>
<accession>A0A7X8XU34</accession>
<dbReference type="Gene3D" id="3.90.25.10">
    <property type="entry name" value="UDP-galactose 4-epimerase, domain 1"/>
    <property type="match status" value="1"/>
</dbReference>
<dbReference type="AlphaFoldDB" id="A0A7X8XU34"/>
<dbReference type="EMBL" id="JABAIL010000001">
    <property type="protein sequence ID" value="NLR89958.1"/>
    <property type="molecule type" value="Genomic_DNA"/>
</dbReference>
<organism evidence="2 3">
    <name type="scientific">Flammeovirga agarivorans</name>
    <dbReference type="NCBI Taxonomy" id="2726742"/>
    <lineage>
        <taxon>Bacteria</taxon>
        <taxon>Pseudomonadati</taxon>
        <taxon>Bacteroidota</taxon>
        <taxon>Cytophagia</taxon>
        <taxon>Cytophagales</taxon>
        <taxon>Flammeovirgaceae</taxon>
        <taxon>Flammeovirga</taxon>
    </lineage>
</organism>
<dbReference type="Proteomes" id="UP000585050">
    <property type="component" value="Unassembled WGS sequence"/>
</dbReference>
<dbReference type="InterPro" id="IPR036291">
    <property type="entry name" value="NAD(P)-bd_dom_sf"/>
</dbReference>
<proteinExistence type="predicted"/>
<keyword evidence="3" id="KW-1185">Reference proteome</keyword>
<name>A0A7X8XU34_9BACT</name>
<evidence type="ECO:0000259" key="1">
    <source>
        <dbReference type="Pfam" id="PF05368"/>
    </source>
</evidence>
<dbReference type="InterPro" id="IPR051604">
    <property type="entry name" value="Ergot_Alk_Oxidoreductase"/>
</dbReference>
<evidence type="ECO:0000313" key="2">
    <source>
        <dbReference type="EMBL" id="NLR89958.1"/>
    </source>
</evidence>
<feature type="domain" description="NmrA-like" evidence="1">
    <location>
        <begin position="40"/>
        <end position="195"/>
    </location>
</feature>
<reference evidence="2 3" key="1">
    <citation type="submission" date="2020-04" db="EMBL/GenBank/DDBJ databases">
        <title>Flammeovirga sp. SR4, a novel species isolated from seawater.</title>
        <authorList>
            <person name="Wang X."/>
        </authorList>
    </citation>
    <scope>NUCLEOTIDE SEQUENCE [LARGE SCALE GENOMIC DNA]</scope>
    <source>
        <strain evidence="2 3">SR4</strain>
    </source>
</reference>
<dbReference type="InterPro" id="IPR008030">
    <property type="entry name" value="NmrA-like"/>
</dbReference>
<protein>
    <submittedName>
        <fullName evidence="2">NAD(P)H-binding protein</fullName>
    </submittedName>
</protein>
<dbReference type="Pfam" id="PF05368">
    <property type="entry name" value="NmrA"/>
    <property type="match status" value="1"/>
</dbReference>
<dbReference type="SUPFAM" id="SSF51735">
    <property type="entry name" value="NAD(P)-binding Rossmann-fold domains"/>
    <property type="match status" value="1"/>
</dbReference>
<evidence type="ECO:0000313" key="3">
    <source>
        <dbReference type="Proteomes" id="UP000585050"/>
    </source>
</evidence>
<dbReference type="Gene3D" id="3.40.50.720">
    <property type="entry name" value="NAD(P)-binding Rossmann-like Domain"/>
    <property type="match status" value="1"/>
</dbReference>